<feature type="region of interest" description="Disordered" evidence="1">
    <location>
        <begin position="46"/>
        <end position="162"/>
    </location>
</feature>
<evidence type="ECO:0000313" key="4">
    <source>
        <dbReference type="Proteomes" id="UP000016666"/>
    </source>
</evidence>
<proteinExistence type="predicted"/>
<dbReference type="AlphaFoldDB" id="A0A493TDS0"/>
<feature type="region of interest" description="Disordered" evidence="1">
    <location>
        <begin position="837"/>
        <end position="884"/>
    </location>
</feature>
<dbReference type="Ensembl" id="ENSAPLT00000047660.1">
    <property type="protein sequence ID" value="ENSAPLP00000023810.1"/>
    <property type="gene ID" value="ENSAPLG00000016818.1"/>
</dbReference>
<feature type="domain" description="DUF4537" evidence="2">
    <location>
        <begin position="275"/>
        <end position="401"/>
    </location>
</feature>
<reference evidence="3" key="2">
    <citation type="submission" date="2025-08" db="UniProtKB">
        <authorList>
            <consortium name="Ensembl"/>
        </authorList>
    </citation>
    <scope>IDENTIFICATION</scope>
</reference>
<dbReference type="OMA" id="KASAWNA"/>
<dbReference type="GeneTree" id="ENSGT00390000012348"/>
<dbReference type="PANTHER" id="PTHR14343:SF4">
    <property type="entry name" value="DUF4537 DOMAIN-CONTAINING PROTEIN"/>
    <property type="match status" value="1"/>
</dbReference>
<reference evidence="3 4" key="1">
    <citation type="submission" date="2017-10" db="EMBL/GenBank/DDBJ databases">
        <title>A new Pekin duck reference genome.</title>
        <authorList>
            <person name="Hou Z.-C."/>
            <person name="Zhou Z.-K."/>
            <person name="Zhu F."/>
            <person name="Hou S.-S."/>
        </authorList>
    </citation>
    <scope>NUCLEOTIDE SEQUENCE [LARGE SCALE GENOMIC DNA]</scope>
</reference>
<feature type="compositionally biased region" description="Basic residues" evidence="1">
    <location>
        <begin position="861"/>
        <end position="872"/>
    </location>
</feature>
<evidence type="ECO:0000313" key="3">
    <source>
        <dbReference type="Ensembl" id="ENSAPLP00000023810.1"/>
    </source>
</evidence>
<feature type="region of interest" description="Disordered" evidence="1">
    <location>
        <begin position="516"/>
        <end position="576"/>
    </location>
</feature>
<reference evidence="3" key="3">
    <citation type="submission" date="2025-09" db="UniProtKB">
        <authorList>
            <consortium name="Ensembl"/>
        </authorList>
    </citation>
    <scope>IDENTIFICATION</scope>
</reference>
<accession>A0A493TDS0</accession>
<feature type="region of interest" description="Disordered" evidence="1">
    <location>
        <begin position="717"/>
        <end position="738"/>
    </location>
</feature>
<evidence type="ECO:0000256" key="1">
    <source>
        <dbReference type="SAM" id="MobiDB-lite"/>
    </source>
</evidence>
<feature type="compositionally biased region" description="Basic and acidic residues" evidence="1">
    <location>
        <begin position="559"/>
        <end position="571"/>
    </location>
</feature>
<feature type="compositionally biased region" description="Basic and acidic residues" evidence="1">
    <location>
        <begin position="528"/>
        <end position="550"/>
    </location>
</feature>
<dbReference type="PANTHER" id="PTHR14343">
    <property type="entry name" value="VWFA DOMAIN-CONTAINING PROTEIN"/>
    <property type="match status" value="1"/>
</dbReference>
<dbReference type="InterPro" id="IPR032770">
    <property type="entry name" value="DUF4537"/>
</dbReference>
<feature type="compositionally biased region" description="Low complexity" evidence="1">
    <location>
        <begin position="838"/>
        <end position="848"/>
    </location>
</feature>
<dbReference type="Pfam" id="PF15057">
    <property type="entry name" value="DUF4537"/>
    <property type="match status" value="1"/>
</dbReference>
<feature type="compositionally biased region" description="Basic and acidic residues" evidence="1">
    <location>
        <begin position="717"/>
        <end position="728"/>
    </location>
</feature>
<protein>
    <recommendedName>
        <fullName evidence="2">DUF4537 domain-containing protein</fullName>
    </recommendedName>
</protein>
<dbReference type="Gene3D" id="2.30.30.140">
    <property type="match status" value="1"/>
</dbReference>
<sequence length="906" mass="102867">MPSSSSVQAAGSGYGKCHRIQNHISPLSSSLRTACARVSSGNCRYRGSMCTPPPALQRAPRSRTRTDWPGSPHPVPAPFPTHCRRPSPVPSPFPVPPARSSRPAQRPSDANMAAPLPTRSPHRASAPAGTNAPPGGGDGRNFLLLGAGSGHGGQRESSEAASAIQVLSIRVQREERVWDVREGLREQPLLPPRSAQVVQPEVPGRVATAGSMPIPHARCWHSANKEHFGSELPGWPLTHFPVCAWNPDSLCMPSVSSEKRNCIHPSSEASSFLRGARVLARREADGYYYLGHVAQEVKGSRERFVIEFDRSRALKGKVELRLQETPLYDILHYEDARRQPLAPGDRVLAPWEAKAERFGPGTVLKVMENEEAHSAQNRQGVLVSFWNGQTKEVPPDRALRIPLPLSERIILELQMPLAARQMVVESSWDYPYVVTPGYRPSGCRRQGHSALECWPRGPCSAQPCATCSCRCTLLPRCCLAACERPQPPEHKVQQEGGFMPGASFAKEELSEKIEEQLSEVRISSSESVSREEEKKEEKRLKAENAPKDSESCLEEDKEVLDPKKSPQREPAHVTMVDAAVSTDSWLSEAVREEEAGSRHQDAETDAHFKHKHGLFEPREAEALIQPSQRSRSLGSSALGPFRRQSFFDRVNQSLERDRLAIESALRVQRPHSTSSARARRSTNLLHLLKDKSITKSVLNRASQERWKEMDLNRAKIEHKRGQQEERQQKRQQQQEEEALRRQLRRNNQRQRLHQRMLQGLEKQLEHEERALQRTALLQVAWSERSRKESFLSEEENRKASERLQSLQTQRLQREKLLAERNERSFEQEKERLDFLKSRMQSQQQMQKQDSQEQDRQQKQHQAAKRKVFQNRHHSQEKAQKEDQKHCDLQQYLREQNLLMLRASLLA</sequence>
<name>A0A493TDS0_ANAPP</name>
<feature type="compositionally biased region" description="Basic and acidic residues" evidence="1">
    <location>
        <begin position="873"/>
        <end position="884"/>
    </location>
</feature>
<feature type="compositionally biased region" description="Pro residues" evidence="1">
    <location>
        <begin position="87"/>
        <end position="97"/>
    </location>
</feature>
<keyword evidence="4" id="KW-1185">Reference proteome</keyword>
<evidence type="ECO:0000259" key="2">
    <source>
        <dbReference type="Pfam" id="PF15057"/>
    </source>
</evidence>
<organism evidence="3 4">
    <name type="scientific">Anas platyrhynchos platyrhynchos</name>
    <name type="common">Northern mallard</name>
    <dbReference type="NCBI Taxonomy" id="8840"/>
    <lineage>
        <taxon>Eukaryota</taxon>
        <taxon>Metazoa</taxon>
        <taxon>Chordata</taxon>
        <taxon>Craniata</taxon>
        <taxon>Vertebrata</taxon>
        <taxon>Euteleostomi</taxon>
        <taxon>Archelosauria</taxon>
        <taxon>Archosauria</taxon>
        <taxon>Dinosauria</taxon>
        <taxon>Saurischia</taxon>
        <taxon>Theropoda</taxon>
        <taxon>Coelurosauria</taxon>
        <taxon>Aves</taxon>
        <taxon>Neognathae</taxon>
        <taxon>Galloanserae</taxon>
        <taxon>Anseriformes</taxon>
        <taxon>Anatidae</taxon>
        <taxon>Anatinae</taxon>
        <taxon>Anas</taxon>
    </lineage>
</organism>
<feature type="compositionally biased region" description="Low complexity" evidence="1">
    <location>
        <begin position="98"/>
        <end position="108"/>
    </location>
</feature>
<dbReference type="Proteomes" id="UP000016666">
    <property type="component" value="Chromosome 1"/>
</dbReference>